<protein>
    <submittedName>
        <fullName evidence="1">Uncharacterized protein</fullName>
    </submittedName>
</protein>
<dbReference type="Proteomes" id="UP000515728">
    <property type="component" value="Chromosome"/>
</dbReference>
<dbReference type="KEGG" id="ppel:H6H00_02560"/>
<dbReference type="EMBL" id="CP060131">
    <property type="protein sequence ID" value="QNG52945.1"/>
    <property type="molecule type" value="Genomic_DNA"/>
</dbReference>
<gene>
    <name evidence="1" type="ORF">H6H00_02560</name>
</gene>
<reference evidence="1 2" key="1">
    <citation type="submission" date="2020-08" db="EMBL/GenBank/DDBJ databases">
        <authorList>
            <person name="Mo P."/>
        </authorList>
    </citation>
    <scope>NUCLEOTIDE SEQUENCE [LARGE SCALE GENOMIC DNA]</scope>
    <source>
        <strain evidence="1 2">CGMCC 4.1532</strain>
    </source>
</reference>
<dbReference type="AlphaFoldDB" id="A0A7G7MJI4"/>
<accession>A0A7G7MJI4</accession>
<evidence type="ECO:0000313" key="2">
    <source>
        <dbReference type="Proteomes" id="UP000515728"/>
    </source>
</evidence>
<name>A0A7G7MJI4_9PSEU</name>
<evidence type="ECO:0000313" key="1">
    <source>
        <dbReference type="EMBL" id="QNG52945.1"/>
    </source>
</evidence>
<keyword evidence="2" id="KW-1185">Reference proteome</keyword>
<proteinExistence type="predicted"/>
<organism evidence="1 2">
    <name type="scientific">Pseudonocardia petroleophila</name>
    <dbReference type="NCBI Taxonomy" id="37331"/>
    <lineage>
        <taxon>Bacteria</taxon>
        <taxon>Bacillati</taxon>
        <taxon>Actinomycetota</taxon>
        <taxon>Actinomycetes</taxon>
        <taxon>Pseudonocardiales</taxon>
        <taxon>Pseudonocardiaceae</taxon>
        <taxon>Pseudonocardia</taxon>
    </lineage>
</organism>
<dbReference type="RefSeq" id="WP_185719774.1">
    <property type="nucleotide sequence ID" value="NZ_BAAAWI010000001.1"/>
</dbReference>
<sequence>MTPVHPHAAAALTGRDRSVLRAVRAGRCEVTGTGTLVVDGIGCCDQFLGSRLVRAGLIAAPGTQPAPARLTPSGLALLASA</sequence>